<dbReference type="Proteomes" id="UP001362999">
    <property type="component" value="Unassembled WGS sequence"/>
</dbReference>
<dbReference type="EMBL" id="JAWWNJ010000034">
    <property type="protein sequence ID" value="KAK7025213.1"/>
    <property type="molecule type" value="Genomic_DNA"/>
</dbReference>
<feature type="compositionally biased region" description="Basic and acidic residues" evidence="1">
    <location>
        <begin position="456"/>
        <end position="466"/>
    </location>
</feature>
<evidence type="ECO:0000313" key="4">
    <source>
        <dbReference type="Proteomes" id="UP001362999"/>
    </source>
</evidence>
<protein>
    <recommendedName>
        <fullName evidence="2">CID domain-containing protein</fullName>
    </recommendedName>
</protein>
<feature type="compositionally biased region" description="Polar residues" evidence="1">
    <location>
        <begin position="317"/>
        <end position="330"/>
    </location>
</feature>
<feature type="compositionally biased region" description="Gly residues" evidence="1">
    <location>
        <begin position="656"/>
        <end position="672"/>
    </location>
</feature>
<accession>A0AAW0BG36</accession>
<feature type="compositionally biased region" description="Polar residues" evidence="1">
    <location>
        <begin position="703"/>
        <end position="716"/>
    </location>
</feature>
<comment type="caution">
    <text evidence="3">The sequence shown here is derived from an EMBL/GenBank/DDBJ whole genome shotgun (WGS) entry which is preliminary data.</text>
</comment>
<reference evidence="3 4" key="1">
    <citation type="journal article" date="2024" name="J Genomics">
        <title>Draft genome sequencing and assembly of Favolaschia claudopus CIRM-BRFM 2984 isolated from oak limbs.</title>
        <authorList>
            <person name="Navarro D."/>
            <person name="Drula E."/>
            <person name="Chaduli D."/>
            <person name="Cazenave R."/>
            <person name="Ahrendt S."/>
            <person name="Wang J."/>
            <person name="Lipzen A."/>
            <person name="Daum C."/>
            <person name="Barry K."/>
            <person name="Grigoriev I.V."/>
            <person name="Favel A."/>
            <person name="Rosso M.N."/>
            <person name="Martin F."/>
        </authorList>
    </citation>
    <scope>NUCLEOTIDE SEQUENCE [LARGE SCALE GENOMIC DNA]</scope>
    <source>
        <strain evidence="3 4">CIRM-BRFM 2984</strain>
    </source>
</reference>
<dbReference type="Gene3D" id="1.25.40.90">
    <property type="match status" value="2"/>
</dbReference>
<feature type="region of interest" description="Disordered" evidence="1">
    <location>
        <begin position="608"/>
        <end position="742"/>
    </location>
</feature>
<evidence type="ECO:0000256" key="1">
    <source>
        <dbReference type="SAM" id="MobiDB-lite"/>
    </source>
</evidence>
<evidence type="ECO:0000313" key="3">
    <source>
        <dbReference type="EMBL" id="KAK7025213.1"/>
    </source>
</evidence>
<dbReference type="PROSITE" id="PS51391">
    <property type="entry name" value="CID"/>
    <property type="match status" value="1"/>
</dbReference>
<dbReference type="SUPFAM" id="SSF48464">
    <property type="entry name" value="ENTH/VHS domain"/>
    <property type="match status" value="1"/>
</dbReference>
<dbReference type="InterPro" id="IPR006569">
    <property type="entry name" value="CID_dom"/>
</dbReference>
<keyword evidence="4" id="KW-1185">Reference proteome</keyword>
<feature type="compositionally biased region" description="Basic and acidic residues" evidence="1">
    <location>
        <begin position="378"/>
        <end position="398"/>
    </location>
</feature>
<feature type="compositionally biased region" description="Pro residues" evidence="1">
    <location>
        <begin position="482"/>
        <end position="491"/>
    </location>
</feature>
<feature type="compositionally biased region" description="Basic and acidic residues" evidence="1">
    <location>
        <begin position="349"/>
        <end position="371"/>
    </location>
</feature>
<name>A0AAW0BG36_9AGAR</name>
<dbReference type="AlphaFoldDB" id="A0AAW0BG36"/>
<feature type="compositionally biased region" description="Polar residues" evidence="1">
    <location>
        <begin position="497"/>
        <end position="506"/>
    </location>
</feature>
<feature type="compositionally biased region" description="Basic residues" evidence="1">
    <location>
        <begin position="399"/>
        <end position="409"/>
    </location>
</feature>
<sequence length="742" mass="79404">MAHLSEFETMLKDVVMAKRLSASKMNSLTEIALKSMQDDTQLVSIMYRTHKSLQPAAKVSSLYVFDALARAARSQVVKQGLSGDINSRKGNSATFLLKVEGVLEGLFQDMISVATPEAKVSQIPIGTNHRWPQGLQGNNIAAIYISPGSPRPLVWLDANVSVLAAIFCLYPCLVEVDQSLTFAYRFHQEKSKKILDIWSKGSTFPSSVLVRLKDVVNETEKDKEVKVPADPRSAAFTALPVALSQAAAPATPPIPVMDPQATLLALLTQAANNAAQGNPGQIPTNTTNTPPNASQQFAVLQQLALTANLANIPQPVQPQANFQNAPGSSRSPPPFHRDEPYNNGGPKNSRFDRGNNQEFGRNHDGRNDFRGGFRGRGRGGDGRGWDGRDRYNRDDARSPPRRGARRSRSRSPPPRHQGRRDREVRPYSPPRRPSLASMHTRPEPPPPPPPRAAPEPGKDEFGRDIRPASLSPEPTTATNNSPPLPPAPAAQPPTMVVDTTESVETPSAAALTSKNHVQMSLTPSVDANTSSGAPDAAASAAAVVVSSNKIPSPQSQQQQGMENFSLATFDFTAPSSWEALGKMWQVTNGYVPSTEELMAFVMSGMTGGVAGPTTSQQQQQQQQQMEWAGGGGGSGGHGQHWDDGSGGSQNWRGGRGRGGFSRGRGHGGGLRDGGQSRWQGSTGSMGGTDAVVLGGGDMEEDMTSQMDYTTGSTEKSSGGAGGRMQRVGEKWVFVRDPVTNES</sequence>
<gene>
    <name evidence="3" type="ORF">R3P38DRAFT_2953338</name>
</gene>
<organism evidence="3 4">
    <name type="scientific">Favolaschia claudopus</name>
    <dbReference type="NCBI Taxonomy" id="2862362"/>
    <lineage>
        <taxon>Eukaryota</taxon>
        <taxon>Fungi</taxon>
        <taxon>Dikarya</taxon>
        <taxon>Basidiomycota</taxon>
        <taxon>Agaricomycotina</taxon>
        <taxon>Agaricomycetes</taxon>
        <taxon>Agaricomycetidae</taxon>
        <taxon>Agaricales</taxon>
        <taxon>Marasmiineae</taxon>
        <taxon>Mycenaceae</taxon>
        <taxon>Favolaschia</taxon>
    </lineage>
</organism>
<evidence type="ECO:0000259" key="2">
    <source>
        <dbReference type="PROSITE" id="PS51391"/>
    </source>
</evidence>
<feature type="compositionally biased region" description="Pro residues" evidence="1">
    <location>
        <begin position="443"/>
        <end position="453"/>
    </location>
</feature>
<feature type="domain" description="CID" evidence="2">
    <location>
        <begin position="1"/>
        <end position="220"/>
    </location>
</feature>
<feature type="compositionally biased region" description="Gly residues" evidence="1">
    <location>
        <begin position="628"/>
        <end position="638"/>
    </location>
</feature>
<feature type="compositionally biased region" description="Low complexity" evidence="1">
    <location>
        <begin position="615"/>
        <end position="627"/>
    </location>
</feature>
<dbReference type="InterPro" id="IPR008942">
    <property type="entry name" value="ENTH_VHS"/>
</dbReference>
<feature type="region of interest" description="Disordered" evidence="1">
    <location>
        <begin position="317"/>
        <end position="506"/>
    </location>
</feature>
<proteinExistence type="predicted"/>